<dbReference type="Proteomes" id="UP000271098">
    <property type="component" value="Unassembled WGS sequence"/>
</dbReference>
<organism evidence="3">
    <name type="scientific">Gongylonema pulchrum</name>
    <dbReference type="NCBI Taxonomy" id="637853"/>
    <lineage>
        <taxon>Eukaryota</taxon>
        <taxon>Metazoa</taxon>
        <taxon>Ecdysozoa</taxon>
        <taxon>Nematoda</taxon>
        <taxon>Chromadorea</taxon>
        <taxon>Rhabditida</taxon>
        <taxon>Spirurina</taxon>
        <taxon>Spiruromorpha</taxon>
        <taxon>Spiruroidea</taxon>
        <taxon>Gongylonematidae</taxon>
        <taxon>Gongylonema</taxon>
    </lineage>
</organism>
<dbReference type="AlphaFoldDB" id="A0A183DUR6"/>
<dbReference type="OrthoDB" id="5806952at2759"/>
<reference evidence="1 2" key="2">
    <citation type="submission" date="2018-11" db="EMBL/GenBank/DDBJ databases">
        <authorList>
            <consortium name="Pathogen Informatics"/>
        </authorList>
    </citation>
    <scope>NUCLEOTIDE SEQUENCE [LARGE SCALE GENOMIC DNA]</scope>
</reference>
<evidence type="ECO:0000313" key="1">
    <source>
        <dbReference type="EMBL" id="VDN20487.1"/>
    </source>
</evidence>
<gene>
    <name evidence="1" type="ORF">GPUH_LOCUS12457</name>
</gene>
<dbReference type="EMBL" id="UYRT01079326">
    <property type="protein sequence ID" value="VDN20487.1"/>
    <property type="molecule type" value="Genomic_DNA"/>
</dbReference>
<reference evidence="3" key="1">
    <citation type="submission" date="2016-06" db="UniProtKB">
        <authorList>
            <consortium name="WormBaseParasite"/>
        </authorList>
    </citation>
    <scope>IDENTIFICATION</scope>
</reference>
<name>A0A183DUR6_9BILA</name>
<proteinExistence type="predicted"/>
<keyword evidence="2" id="KW-1185">Reference proteome</keyword>
<accession>A0A183DUR6</accession>
<dbReference type="WBParaSite" id="GPUH_0001247101-mRNA-1">
    <property type="protein sequence ID" value="GPUH_0001247101-mRNA-1"/>
    <property type="gene ID" value="GPUH_0001247101"/>
</dbReference>
<sequence length="155" mass="17454">DANGVFVISFRVSQGEEIWVAQCLENQEGELKKFLQDVEDQVFKLVGRHTLMDEVDFDSNPSVLGVLETVQTVEKGLSHARAMSTMQVGITNTLSRLHSRNNLHRIDENCEDRPDRPATISFGTPGRGIRQMLSTSTFLPRLGRRDSFFSQSAKE</sequence>
<evidence type="ECO:0000313" key="2">
    <source>
        <dbReference type="Proteomes" id="UP000271098"/>
    </source>
</evidence>
<protein>
    <submittedName>
        <fullName evidence="3">Protein kinase domain-containing protein</fullName>
    </submittedName>
</protein>
<evidence type="ECO:0000313" key="3">
    <source>
        <dbReference type="WBParaSite" id="GPUH_0001247101-mRNA-1"/>
    </source>
</evidence>